<dbReference type="Proteomes" id="UP000463939">
    <property type="component" value="Chromosome"/>
</dbReference>
<name>A0A809SGB9_9PROT</name>
<reference evidence="2" key="1">
    <citation type="submission" date="2019-11" db="EMBL/GenBank/DDBJ databases">
        <title>Isolation and characterization of a novel species in the genus Sulfuriferula.</title>
        <authorList>
            <person name="Mochizuki J."/>
            <person name="Kojima H."/>
            <person name="Fukui M."/>
        </authorList>
    </citation>
    <scope>NUCLEOTIDE SEQUENCE [LARGE SCALE GENOMIC DNA]</scope>
    <source>
        <strain evidence="2">SGTM</strain>
    </source>
</reference>
<accession>A0A809SGB9</accession>
<dbReference type="AlphaFoldDB" id="A0A809SGB9"/>
<dbReference type="EMBL" id="AP021881">
    <property type="protein sequence ID" value="BBO99799.1"/>
    <property type="molecule type" value="Genomic_DNA"/>
</dbReference>
<dbReference type="RefSeq" id="WP_162083801.1">
    <property type="nucleotide sequence ID" value="NZ_AP021881.1"/>
</dbReference>
<keyword evidence="2" id="KW-1185">Reference proteome</keyword>
<sequence>MKFQHLPLGTRFVYQGEIFTKISPLVASVDGGGQRMIPRYASLSPVDGVEITAPAKTKSGLIELDRVWLALDTLEHTLAQSVLDAEVVKLAVAQCRETIRA</sequence>
<evidence type="ECO:0000313" key="2">
    <source>
        <dbReference type="Proteomes" id="UP000463939"/>
    </source>
</evidence>
<evidence type="ECO:0000313" key="1">
    <source>
        <dbReference type="EMBL" id="BBO99799.1"/>
    </source>
</evidence>
<organism evidence="1 2">
    <name type="scientific">Sulfuriferula nivalis</name>
    <dbReference type="NCBI Taxonomy" id="2675298"/>
    <lineage>
        <taxon>Bacteria</taxon>
        <taxon>Pseudomonadati</taxon>
        <taxon>Pseudomonadota</taxon>
        <taxon>Betaproteobacteria</taxon>
        <taxon>Nitrosomonadales</taxon>
        <taxon>Sulfuricellaceae</taxon>
        <taxon>Sulfuriferula</taxon>
    </lineage>
</organism>
<protein>
    <submittedName>
        <fullName evidence="1">Uncharacterized protein</fullName>
    </submittedName>
</protein>
<gene>
    <name evidence="1" type="ORF">SFSGTM_05080</name>
</gene>
<dbReference type="KEGG" id="sniv:SFSGTM_05080"/>
<proteinExistence type="predicted"/>